<proteinExistence type="predicted"/>
<evidence type="ECO:0000313" key="3">
    <source>
        <dbReference type="Ensembl" id="ENSXETP00000090975"/>
    </source>
</evidence>
<name>A0A6I8S814_XENTR</name>
<evidence type="ECO:0000256" key="1">
    <source>
        <dbReference type="SAM" id="MobiDB-lite"/>
    </source>
</evidence>
<accession>A0A6I8S814</accession>
<dbReference type="Bgee" id="ENSXETG00000003337">
    <property type="expression patterns" value="Expressed in skeletal muscle tissue and 17 other cell types or tissues"/>
</dbReference>
<dbReference type="GO" id="GO:1904115">
    <property type="term" value="C:axon cytoplasm"/>
    <property type="evidence" value="ECO:0007669"/>
    <property type="project" value="GOC"/>
</dbReference>
<dbReference type="GO" id="GO:0005741">
    <property type="term" value="C:mitochondrial outer membrane"/>
    <property type="evidence" value="ECO:0000318"/>
    <property type="project" value="GO_Central"/>
</dbReference>
<dbReference type="PANTHER" id="PTHR22910">
    <property type="entry name" value="PROTEIN MGARP"/>
    <property type="match status" value="1"/>
</dbReference>
<feature type="region of interest" description="Disordered" evidence="1">
    <location>
        <begin position="474"/>
        <end position="562"/>
    </location>
</feature>
<feature type="region of interest" description="Disordered" evidence="1">
    <location>
        <begin position="162"/>
        <end position="182"/>
    </location>
</feature>
<reference evidence="3" key="1">
    <citation type="journal article" date="2010" name="Science">
        <title>The genome of the Western clawed frog Xenopus tropicalis.</title>
        <authorList>
            <person name="Hellsten U."/>
            <person name="Harland R.M."/>
            <person name="Gilchrist M.J."/>
            <person name="Hendrix D."/>
            <person name="Jurka J."/>
            <person name="Kapitonov V."/>
            <person name="Ovcharenko I."/>
            <person name="Putnam N.H."/>
            <person name="Shu S."/>
            <person name="Taher L."/>
            <person name="Blitz I.L."/>
            <person name="Blumberg B."/>
            <person name="Dichmann D.S."/>
            <person name="Dubchak I."/>
            <person name="Amaya E."/>
            <person name="Detter J.C."/>
            <person name="Fletcher R."/>
            <person name="Gerhard D.S."/>
            <person name="Goodstein D."/>
            <person name="Graves T."/>
            <person name="Grigoriev I.V."/>
            <person name="Grimwood J."/>
            <person name="Kawashima T."/>
            <person name="Lindquist E."/>
            <person name="Lucas S.M."/>
            <person name="Mead P.E."/>
            <person name="Mitros T."/>
            <person name="Ogino H."/>
            <person name="Ohta Y."/>
            <person name="Poliakov A.V."/>
            <person name="Pollet N."/>
            <person name="Robert J."/>
            <person name="Salamov A."/>
            <person name="Sater A.K."/>
            <person name="Schmutz J."/>
            <person name="Terry A."/>
            <person name="Vize P.D."/>
            <person name="Warren W.C."/>
            <person name="Wells D."/>
            <person name="Wills A."/>
            <person name="Wilson R.K."/>
            <person name="Zimmerman L.B."/>
            <person name="Zorn A.M."/>
            <person name="Grainger R."/>
            <person name="Grammer T."/>
            <person name="Khokha M.K."/>
            <person name="Richardson P.M."/>
            <person name="Rokhsar D.S."/>
        </authorList>
    </citation>
    <scope>NUCLEOTIDE SEQUENCE [LARGE SCALE GENOMIC DNA]</scope>
    <source>
        <strain evidence="3">Nigerian</strain>
    </source>
</reference>
<dbReference type="CTD" id="84709"/>
<dbReference type="GeneTree" id="ENSGT00440000037338"/>
<feature type="compositionally biased region" description="Polar residues" evidence="1">
    <location>
        <begin position="481"/>
        <end position="495"/>
    </location>
</feature>
<dbReference type="Proteomes" id="UP000008143">
    <property type="component" value="Chromosome 1"/>
</dbReference>
<dbReference type="RefSeq" id="XP_002932085.2">
    <property type="nucleotide sequence ID" value="XM_002932039.5"/>
</dbReference>
<dbReference type="OrthoDB" id="9909651at2759"/>
<dbReference type="Ensembl" id="ENSXETT00000099325">
    <property type="protein sequence ID" value="ENSXETP00000090975"/>
    <property type="gene ID" value="ENSXETG00000003337"/>
</dbReference>
<feature type="compositionally biased region" description="Acidic residues" evidence="1">
    <location>
        <begin position="102"/>
        <end position="111"/>
    </location>
</feature>
<protein>
    <submittedName>
        <fullName evidence="3">Mitochondria localized glutamic acid-rich protein</fullName>
    </submittedName>
    <submittedName>
        <fullName evidence="5">Protein MGARP isoform X1</fullName>
    </submittedName>
</protein>
<gene>
    <name evidence="3 5 6" type="primary">mgarp</name>
</gene>
<feature type="compositionally biased region" description="Polar residues" evidence="1">
    <location>
        <begin position="170"/>
        <end position="182"/>
    </location>
</feature>
<dbReference type="InterPro" id="IPR032773">
    <property type="entry name" value="MGARP_N"/>
</dbReference>
<dbReference type="AlphaFoldDB" id="A0A6I8S814"/>
<evidence type="ECO:0000313" key="6">
    <source>
        <dbReference type="Xenbase" id="XB-GENE-1014555"/>
    </source>
</evidence>
<feature type="region of interest" description="Disordered" evidence="1">
    <location>
        <begin position="80"/>
        <end position="113"/>
    </location>
</feature>
<sequence length="562" mass="59445">MYLCRAAWQKLAPVARNSGTAALLRNAPARQMSSSSVPGSSGSSLPYTIFVCASLTAGGLYVYHTLTRDQARFQDRHEYIRSRPKPETAAKPWPPQGSGEAESSDVSEAPEEAAVTAEAVAIAVEEIEVQETIPTALLIEEDTFPEEVPIATEPAAQLEAIPPQGEEVDSSNISKTTEETAVTPQAVEDIQELDAIPTALLENILLEETEVPIATESVAVLEAVSVQGQETRSNVFQTTDDVAAVVPSEDAAVTAEETDSQNTVPSDHLNWEILEEEVAPVSAEPLAQLETVPVPGEEVETIDMSEAAEEVLVKTEAVAVAAEEIEEQHTVLSAPVLMNETLQVQVSTESAVGLENSPVQGEGVENIDMSETAEELAVKTEVVAVAGEEIEEQHPVLSAPLVKNETLEVPVFAESAVGLENSPLQGEEAESSNVATEEVIVAVTVEAIAAEESEIQDTIHAAPLVTEEMLEDVAVSEEPTTELQTAPVSEQNTGTMAAASAEESSPVLEETSGNIQEELAAAAADDWSELSSHKPEEAGEEAVQATTESLEVAQTEEVSASS</sequence>
<reference evidence="3" key="2">
    <citation type="submission" date="2020-05" db="UniProtKB">
        <authorList>
            <consortium name="Ensembl"/>
        </authorList>
    </citation>
    <scope>IDENTIFICATION</scope>
</reference>
<dbReference type="Pfam" id="PF14962">
    <property type="entry name" value="AIF-MLS"/>
    <property type="match status" value="1"/>
</dbReference>
<dbReference type="PANTHER" id="PTHR22910:SF6">
    <property type="entry name" value="PROTEIN MGARP"/>
    <property type="match status" value="1"/>
</dbReference>
<evidence type="ECO:0000313" key="4">
    <source>
        <dbReference type="Proteomes" id="UP000008143"/>
    </source>
</evidence>
<dbReference type="GeneID" id="733464"/>
<dbReference type="InterPro" id="IPR026093">
    <property type="entry name" value="MGARP"/>
</dbReference>
<dbReference type="GO" id="GO:0008089">
    <property type="term" value="P:anterograde axonal transport"/>
    <property type="evidence" value="ECO:0007669"/>
    <property type="project" value="InterPro"/>
</dbReference>
<evidence type="ECO:0000313" key="5">
    <source>
        <dbReference type="RefSeq" id="XP_002932085.2"/>
    </source>
</evidence>
<feature type="domain" description="Protein MGARP N-terminal" evidence="2">
    <location>
        <begin position="1"/>
        <end position="196"/>
    </location>
</feature>
<dbReference type="AGR" id="Xenbase:XB-GENE-1014555"/>
<evidence type="ECO:0000259" key="2">
    <source>
        <dbReference type="Pfam" id="PF14962"/>
    </source>
</evidence>
<reference evidence="5" key="3">
    <citation type="submission" date="2025-04" db="UniProtKB">
        <authorList>
            <consortium name="RefSeq"/>
        </authorList>
    </citation>
    <scope>IDENTIFICATION</scope>
    <source>
        <strain evidence="5">Nigerian</strain>
        <tissue evidence="5">Liver and blood</tissue>
    </source>
</reference>
<dbReference type="KEGG" id="xtr:733464"/>
<keyword evidence="4" id="KW-1185">Reference proteome</keyword>
<dbReference type="Xenbase" id="XB-GENE-1014555">
    <property type="gene designation" value="mgarp"/>
</dbReference>
<dbReference type="OMA" id="HEAKHCH"/>
<organism evidence="3">
    <name type="scientific">Xenopus tropicalis</name>
    <name type="common">Western clawed frog</name>
    <name type="synonym">Silurana tropicalis</name>
    <dbReference type="NCBI Taxonomy" id="8364"/>
    <lineage>
        <taxon>Eukaryota</taxon>
        <taxon>Metazoa</taxon>
        <taxon>Chordata</taxon>
        <taxon>Craniata</taxon>
        <taxon>Vertebrata</taxon>
        <taxon>Euteleostomi</taxon>
        <taxon>Amphibia</taxon>
        <taxon>Batrachia</taxon>
        <taxon>Anura</taxon>
        <taxon>Pipoidea</taxon>
        <taxon>Pipidae</taxon>
        <taxon>Xenopodinae</taxon>
        <taxon>Xenopus</taxon>
        <taxon>Silurana</taxon>
    </lineage>
</organism>